<evidence type="ECO:0000313" key="1">
    <source>
        <dbReference type="EMBL" id="VEL09502.1"/>
    </source>
</evidence>
<protein>
    <submittedName>
        <fullName evidence="1">Uncharacterized protein</fullName>
    </submittedName>
</protein>
<reference evidence="1" key="1">
    <citation type="submission" date="2018-11" db="EMBL/GenBank/DDBJ databases">
        <authorList>
            <consortium name="Pathogen Informatics"/>
        </authorList>
    </citation>
    <scope>NUCLEOTIDE SEQUENCE</scope>
</reference>
<name>A0A448WE20_9PLAT</name>
<keyword evidence="2" id="KW-1185">Reference proteome</keyword>
<comment type="caution">
    <text evidence="1">The sequence shown here is derived from an EMBL/GenBank/DDBJ whole genome shotgun (WGS) entry which is preliminary data.</text>
</comment>
<sequence length="143" mass="15827">MIPSIRPWTFPKVVLIPAEMDCSFDLASVLSTPERESNRDHSTALPRVLLGQRANTTGAPDSLCPEHLEATIRTAKLRSNGRSDAPIKMPIGNRLCCTTLFASNLRAFAQVQHYASSPRLRASLHFNTLLLLTALRRQTFTVA</sequence>
<accession>A0A448WE20</accession>
<dbReference type="EMBL" id="CAAALY010006491">
    <property type="protein sequence ID" value="VEL09502.1"/>
    <property type="molecule type" value="Genomic_DNA"/>
</dbReference>
<gene>
    <name evidence="1" type="ORF">PXEA_LOCUS2942</name>
</gene>
<evidence type="ECO:0000313" key="2">
    <source>
        <dbReference type="Proteomes" id="UP000784294"/>
    </source>
</evidence>
<proteinExistence type="predicted"/>
<dbReference type="AlphaFoldDB" id="A0A448WE20"/>
<dbReference type="Proteomes" id="UP000784294">
    <property type="component" value="Unassembled WGS sequence"/>
</dbReference>
<organism evidence="1 2">
    <name type="scientific">Protopolystoma xenopodis</name>
    <dbReference type="NCBI Taxonomy" id="117903"/>
    <lineage>
        <taxon>Eukaryota</taxon>
        <taxon>Metazoa</taxon>
        <taxon>Spiralia</taxon>
        <taxon>Lophotrochozoa</taxon>
        <taxon>Platyhelminthes</taxon>
        <taxon>Monogenea</taxon>
        <taxon>Polyopisthocotylea</taxon>
        <taxon>Polystomatidea</taxon>
        <taxon>Polystomatidae</taxon>
        <taxon>Protopolystoma</taxon>
    </lineage>
</organism>